<accession>A0ABW6ZEG4</accession>
<dbReference type="EMBL" id="JBAFUR010000001">
    <property type="protein sequence ID" value="MFG1251702.1"/>
    <property type="molecule type" value="Genomic_DNA"/>
</dbReference>
<dbReference type="RefSeq" id="WP_394005859.1">
    <property type="nucleotide sequence ID" value="NZ_JBAFUR010000001.1"/>
</dbReference>
<keyword evidence="2" id="KW-1185">Reference proteome</keyword>
<sequence length="65" mass="6977">MRDALSKVTASAATIAPFPAHLARPSNLPRFADAQVAPPREETLVEELNRVLANIGRLSAPQESI</sequence>
<evidence type="ECO:0000313" key="1">
    <source>
        <dbReference type="EMBL" id="MFG1251702.1"/>
    </source>
</evidence>
<reference evidence="1 2" key="1">
    <citation type="submission" date="2024-02" db="EMBL/GenBank/DDBJ databases">
        <title>Expansion and revision of Xanthobacter and proposal of Roseixanthobacter gen. nov.</title>
        <authorList>
            <person name="Soltysiak M.P.M."/>
            <person name="Jalihal A."/>
            <person name="Ory A."/>
            <person name="Chrisophersen C."/>
            <person name="Lee A.D."/>
            <person name="Boulton J."/>
            <person name="Springer M."/>
        </authorList>
    </citation>
    <scope>NUCLEOTIDE SEQUENCE [LARGE SCALE GENOMIC DNA]</scope>
    <source>
        <strain evidence="1 2">CB5</strain>
    </source>
</reference>
<protein>
    <submittedName>
        <fullName evidence="1">Uncharacterized protein</fullName>
    </submittedName>
</protein>
<organism evidence="1 2">
    <name type="scientific">Xanthobacter aminoxidans</name>
    <dbReference type="NCBI Taxonomy" id="186280"/>
    <lineage>
        <taxon>Bacteria</taxon>
        <taxon>Pseudomonadati</taxon>
        <taxon>Pseudomonadota</taxon>
        <taxon>Alphaproteobacteria</taxon>
        <taxon>Hyphomicrobiales</taxon>
        <taxon>Xanthobacteraceae</taxon>
        <taxon>Xanthobacter</taxon>
    </lineage>
</organism>
<proteinExistence type="predicted"/>
<name>A0ABW6ZEG4_9HYPH</name>
<evidence type="ECO:0000313" key="2">
    <source>
        <dbReference type="Proteomes" id="UP001604043"/>
    </source>
</evidence>
<gene>
    <name evidence="1" type="ORF">V5F30_05780</name>
</gene>
<comment type="caution">
    <text evidence="1">The sequence shown here is derived from an EMBL/GenBank/DDBJ whole genome shotgun (WGS) entry which is preliminary data.</text>
</comment>
<dbReference type="Proteomes" id="UP001604043">
    <property type="component" value="Unassembled WGS sequence"/>
</dbReference>